<dbReference type="PROSITE" id="PS50800">
    <property type="entry name" value="SAP"/>
    <property type="match status" value="1"/>
</dbReference>
<dbReference type="Gene3D" id="1.10.720.30">
    <property type="entry name" value="SAP domain"/>
    <property type="match status" value="1"/>
</dbReference>
<sequence>MDMVFPDGYVPGAKPPPKRKADKAAGGASKRAAKDNSPVDVEDLAKQGKLVKLTVAVLKEFCQSKGLATGGKKNDLINEIKSFFGL</sequence>
<evidence type="ECO:0000259" key="2">
    <source>
        <dbReference type="PROSITE" id="PS50800"/>
    </source>
</evidence>
<evidence type="ECO:0000313" key="3">
    <source>
        <dbReference type="EMBL" id="PIK56416.1"/>
    </source>
</evidence>
<accession>A0A2G8L852</accession>
<evidence type="ECO:0000256" key="1">
    <source>
        <dbReference type="SAM" id="MobiDB-lite"/>
    </source>
</evidence>
<comment type="caution">
    <text evidence="3">The sequence shown here is derived from an EMBL/GenBank/DDBJ whole genome shotgun (WGS) entry which is preliminary data.</text>
</comment>
<feature type="domain" description="SAP" evidence="2">
    <location>
        <begin position="50"/>
        <end position="84"/>
    </location>
</feature>
<name>A0A2G8L852_STIJA</name>
<dbReference type="Pfam" id="PF02037">
    <property type="entry name" value="SAP"/>
    <property type="match status" value="1"/>
</dbReference>
<proteinExistence type="predicted"/>
<protein>
    <submittedName>
        <fullName evidence="3">Putative X-ray repair cross-complementing protein 6</fullName>
    </submittedName>
</protein>
<dbReference type="SUPFAM" id="SSF68906">
    <property type="entry name" value="SAP domain"/>
    <property type="match status" value="1"/>
</dbReference>
<dbReference type="SMART" id="SM00513">
    <property type="entry name" value="SAP"/>
    <property type="match status" value="1"/>
</dbReference>
<dbReference type="AlphaFoldDB" id="A0A2G8L852"/>
<dbReference type="OrthoDB" id="3249161at2759"/>
<gene>
    <name evidence="3" type="ORF">BSL78_06660</name>
</gene>
<reference evidence="3 4" key="1">
    <citation type="journal article" date="2017" name="PLoS Biol.">
        <title>The sea cucumber genome provides insights into morphological evolution and visceral regeneration.</title>
        <authorList>
            <person name="Zhang X."/>
            <person name="Sun L."/>
            <person name="Yuan J."/>
            <person name="Sun Y."/>
            <person name="Gao Y."/>
            <person name="Zhang L."/>
            <person name="Li S."/>
            <person name="Dai H."/>
            <person name="Hamel J.F."/>
            <person name="Liu C."/>
            <person name="Yu Y."/>
            <person name="Liu S."/>
            <person name="Lin W."/>
            <person name="Guo K."/>
            <person name="Jin S."/>
            <person name="Xu P."/>
            <person name="Storey K.B."/>
            <person name="Huan P."/>
            <person name="Zhang T."/>
            <person name="Zhou Y."/>
            <person name="Zhang J."/>
            <person name="Lin C."/>
            <person name="Li X."/>
            <person name="Xing L."/>
            <person name="Huo D."/>
            <person name="Sun M."/>
            <person name="Wang L."/>
            <person name="Mercier A."/>
            <person name="Li F."/>
            <person name="Yang H."/>
            <person name="Xiang J."/>
        </authorList>
    </citation>
    <scope>NUCLEOTIDE SEQUENCE [LARGE SCALE GENOMIC DNA]</scope>
    <source>
        <strain evidence="3">Shaxun</strain>
        <tissue evidence="3">Muscle</tissue>
    </source>
</reference>
<keyword evidence="4" id="KW-1185">Reference proteome</keyword>
<dbReference type="STRING" id="307972.A0A2G8L852"/>
<organism evidence="3 4">
    <name type="scientific">Stichopus japonicus</name>
    <name type="common">Sea cucumber</name>
    <dbReference type="NCBI Taxonomy" id="307972"/>
    <lineage>
        <taxon>Eukaryota</taxon>
        <taxon>Metazoa</taxon>
        <taxon>Echinodermata</taxon>
        <taxon>Eleutherozoa</taxon>
        <taxon>Echinozoa</taxon>
        <taxon>Holothuroidea</taxon>
        <taxon>Aspidochirotacea</taxon>
        <taxon>Aspidochirotida</taxon>
        <taxon>Stichopodidae</taxon>
        <taxon>Apostichopus</taxon>
    </lineage>
</organism>
<feature type="region of interest" description="Disordered" evidence="1">
    <location>
        <begin position="1"/>
        <end position="39"/>
    </location>
</feature>
<dbReference type="Proteomes" id="UP000230750">
    <property type="component" value="Unassembled WGS sequence"/>
</dbReference>
<evidence type="ECO:0000313" key="4">
    <source>
        <dbReference type="Proteomes" id="UP000230750"/>
    </source>
</evidence>
<dbReference type="EMBL" id="MRZV01000176">
    <property type="protein sequence ID" value="PIK56416.1"/>
    <property type="molecule type" value="Genomic_DNA"/>
</dbReference>
<dbReference type="InterPro" id="IPR036361">
    <property type="entry name" value="SAP_dom_sf"/>
</dbReference>
<dbReference type="InterPro" id="IPR003034">
    <property type="entry name" value="SAP_dom"/>
</dbReference>